<reference evidence="1" key="1">
    <citation type="thesis" date="2020" institute="ProQuest LLC" country="789 East Eisenhower Parkway, Ann Arbor, MI, USA">
        <title>Comparative Genomics and Chromosome Evolution.</title>
        <authorList>
            <person name="Mudd A.B."/>
        </authorList>
    </citation>
    <scope>NUCLEOTIDE SEQUENCE</scope>
    <source>
        <strain evidence="1">237g6f4</strain>
        <tissue evidence="1">Blood</tissue>
    </source>
</reference>
<evidence type="ECO:0000313" key="2">
    <source>
        <dbReference type="Proteomes" id="UP000824782"/>
    </source>
</evidence>
<evidence type="ECO:0008006" key="3">
    <source>
        <dbReference type="Google" id="ProtNLM"/>
    </source>
</evidence>
<evidence type="ECO:0000313" key="1">
    <source>
        <dbReference type="EMBL" id="KAG8537374.1"/>
    </source>
</evidence>
<name>A0AAV6YQ65_ENGPU</name>
<dbReference type="Proteomes" id="UP000824782">
    <property type="component" value="Unassembled WGS sequence"/>
</dbReference>
<keyword evidence="2" id="KW-1185">Reference proteome</keyword>
<protein>
    <recommendedName>
        <fullName evidence="3">Secreted protein</fullName>
    </recommendedName>
</protein>
<organism evidence="1 2">
    <name type="scientific">Engystomops pustulosus</name>
    <name type="common">Tungara frog</name>
    <name type="synonym">Physalaemus pustulosus</name>
    <dbReference type="NCBI Taxonomy" id="76066"/>
    <lineage>
        <taxon>Eukaryota</taxon>
        <taxon>Metazoa</taxon>
        <taxon>Chordata</taxon>
        <taxon>Craniata</taxon>
        <taxon>Vertebrata</taxon>
        <taxon>Euteleostomi</taxon>
        <taxon>Amphibia</taxon>
        <taxon>Batrachia</taxon>
        <taxon>Anura</taxon>
        <taxon>Neobatrachia</taxon>
        <taxon>Hyloidea</taxon>
        <taxon>Leptodactylidae</taxon>
        <taxon>Leiuperinae</taxon>
        <taxon>Engystomops</taxon>
    </lineage>
</organism>
<accession>A0AAV6YQ65</accession>
<sequence>MIPQGWRLLLLPRQVSSHLHSIWQAAFRGFRFPRTRYSREKSVPCGRGVFHPSWGASLRGRLCRICRNCLLDCRKAYWTELSHSFRTSSKLSIPR</sequence>
<proteinExistence type="predicted"/>
<dbReference type="AlphaFoldDB" id="A0AAV6YQ65"/>
<dbReference type="EMBL" id="WNYA01030908">
    <property type="protein sequence ID" value="KAG8537374.1"/>
    <property type="molecule type" value="Genomic_DNA"/>
</dbReference>
<gene>
    <name evidence="1" type="ORF">GDO81_024629</name>
</gene>
<comment type="caution">
    <text evidence="1">The sequence shown here is derived from an EMBL/GenBank/DDBJ whole genome shotgun (WGS) entry which is preliminary data.</text>
</comment>